<feature type="domain" description="BRCT" evidence="1">
    <location>
        <begin position="121"/>
        <end position="211"/>
    </location>
</feature>
<dbReference type="Gene3D" id="3.40.50.10190">
    <property type="entry name" value="BRCT domain"/>
    <property type="match status" value="1"/>
</dbReference>
<dbReference type="STRING" id="1519643.SAMN06295933_0904"/>
<organism evidence="2 3">
    <name type="scientific">Desulfovibrio gilichinskyi</name>
    <dbReference type="NCBI Taxonomy" id="1519643"/>
    <lineage>
        <taxon>Bacteria</taxon>
        <taxon>Pseudomonadati</taxon>
        <taxon>Thermodesulfobacteriota</taxon>
        <taxon>Desulfovibrionia</taxon>
        <taxon>Desulfovibrionales</taxon>
        <taxon>Desulfovibrionaceae</taxon>
        <taxon>Desulfovibrio</taxon>
    </lineage>
</organism>
<protein>
    <submittedName>
        <fullName evidence="2">BRCA1 C Terminus (BRCT) domain-containing protein</fullName>
    </submittedName>
</protein>
<evidence type="ECO:0000313" key="3">
    <source>
        <dbReference type="Proteomes" id="UP000192906"/>
    </source>
</evidence>
<evidence type="ECO:0000259" key="1">
    <source>
        <dbReference type="PROSITE" id="PS50172"/>
    </source>
</evidence>
<dbReference type="OrthoDB" id="5451971at2"/>
<sequence length="218" mass="24669">MNNFDDRDEALISRFNIAMRDDRDADELIGLCRGLLADGVVVEAEARFLLNWIDEHDTCLCHWHGRILKERLEEYLADDVWTEEEQENFCELARKVVGVESVEGEAIPRSGATTLPLTIPEPSMVFENEIFVVTGKFATGVRNKVADMITSRGGEVKSGVSKLVDYLVIGDLSSPNWKHSSYGRKIEKAIDLRDQGSEIYIVSEEHWFTQCADCEPIE</sequence>
<evidence type="ECO:0000313" key="2">
    <source>
        <dbReference type="EMBL" id="SME96620.1"/>
    </source>
</evidence>
<name>A0A1X7CHV6_9BACT</name>
<dbReference type="RefSeq" id="WP_085098902.1">
    <property type="nucleotide sequence ID" value="NZ_FWZU01000001.1"/>
</dbReference>
<keyword evidence="3" id="KW-1185">Reference proteome</keyword>
<dbReference type="InterPro" id="IPR001357">
    <property type="entry name" value="BRCT_dom"/>
</dbReference>
<dbReference type="Pfam" id="PF00533">
    <property type="entry name" value="BRCT"/>
    <property type="match status" value="1"/>
</dbReference>
<dbReference type="AlphaFoldDB" id="A0A1X7CHV6"/>
<dbReference type="SUPFAM" id="SSF52113">
    <property type="entry name" value="BRCT domain"/>
    <property type="match status" value="1"/>
</dbReference>
<dbReference type="Proteomes" id="UP000192906">
    <property type="component" value="Unassembled WGS sequence"/>
</dbReference>
<gene>
    <name evidence="2" type="ORF">SAMN06295933_0904</name>
</gene>
<accession>A0A1X7CHV6</accession>
<dbReference type="PROSITE" id="PS50172">
    <property type="entry name" value="BRCT"/>
    <property type="match status" value="1"/>
</dbReference>
<reference evidence="3" key="1">
    <citation type="submission" date="2017-04" db="EMBL/GenBank/DDBJ databases">
        <authorList>
            <person name="Varghese N."/>
            <person name="Submissions S."/>
        </authorList>
    </citation>
    <scope>NUCLEOTIDE SEQUENCE [LARGE SCALE GENOMIC DNA]</scope>
    <source>
        <strain evidence="3">K3S</strain>
    </source>
</reference>
<dbReference type="EMBL" id="FWZU01000001">
    <property type="protein sequence ID" value="SME96620.1"/>
    <property type="molecule type" value="Genomic_DNA"/>
</dbReference>
<dbReference type="InterPro" id="IPR036420">
    <property type="entry name" value="BRCT_dom_sf"/>
</dbReference>
<proteinExistence type="predicted"/>
<dbReference type="CDD" id="cd17748">
    <property type="entry name" value="BRCT_DNA_ligase_like"/>
    <property type="match status" value="1"/>
</dbReference>